<dbReference type="Proteomes" id="UP000664578">
    <property type="component" value="Unassembled WGS sequence"/>
</dbReference>
<accession>A0A1N6UMV7</accession>
<dbReference type="PANTHER" id="PTHR35337:SF1">
    <property type="entry name" value="SLR1478 PROTEIN"/>
    <property type="match status" value="1"/>
</dbReference>
<dbReference type="GeneID" id="93680869"/>
<feature type="transmembrane region" description="Helical" evidence="1">
    <location>
        <begin position="80"/>
        <end position="99"/>
    </location>
</feature>
<protein>
    <submittedName>
        <fullName evidence="2">Stage II sporulation protein M</fullName>
    </submittedName>
</protein>
<feature type="transmembrane region" description="Helical" evidence="1">
    <location>
        <begin position="50"/>
        <end position="73"/>
    </location>
</feature>
<sequence length="171" mass="19152">MERLLKDRYLFLFSVGCFFLSLIFGLGLVLSADVNEAISNNNNYYTKREGISGATFFFIQNFKVVLMLLSGIFCFGLSTFLVLVINGFWLGGVIASQYLNGTSVWELCISILPHGIFEIPALLLAGYIGFVGFKFYFQKKNWKRNLSTVGIIVVLLLIAGLIEGFVTPKYI</sequence>
<keyword evidence="1" id="KW-0472">Membrane</keyword>
<gene>
    <name evidence="2" type="ORF">JF537_14880</name>
    <name evidence="3" type="ORF">RIB56_15285</name>
</gene>
<evidence type="ECO:0000313" key="4">
    <source>
        <dbReference type="Proteomes" id="UP000664578"/>
    </source>
</evidence>
<dbReference type="EMBL" id="JAEMWV010000007">
    <property type="protein sequence ID" value="MBN8252860.1"/>
    <property type="molecule type" value="Genomic_DNA"/>
</dbReference>
<dbReference type="InterPro" id="IPR002798">
    <property type="entry name" value="SpoIIM-like"/>
</dbReference>
<dbReference type="Proteomes" id="UP001284771">
    <property type="component" value="Unassembled WGS sequence"/>
</dbReference>
<reference evidence="5" key="2">
    <citation type="submission" date="2023-07" db="EMBL/GenBank/DDBJ databases">
        <title>Draft genomic sequences of Priestia flexa CCM isolated from the soil of an abandoned mine contaminated by free cyanide in the high Andean zone of Tacna, Peru.</title>
        <authorList>
            <person name="Caceda Quiroz C.J."/>
            <person name="Maraza Chooque G.J."/>
            <person name="Fora Quispe G.L."/>
            <person name="Carpio Mamani M."/>
        </authorList>
    </citation>
    <scope>NUCLEOTIDE SEQUENCE [LARGE SCALE GENOMIC DNA]</scope>
    <source>
        <strain evidence="5">CCM</strain>
    </source>
</reference>
<dbReference type="KEGG" id="bfx:BC359_18600"/>
<comment type="caution">
    <text evidence="2">The sequence shown here is derived from an EMBL/GenBank/DDBJ whole genome shotgun (WGS) entry which is preliminary data.</text>
</comment>
<dbReference type="RefSeq" id="WP_076512898.1">
    <property type="nucleotide sequence ID" value="NZ_CM125968.1"/>
</dbReference>
<evidence type="ECO:0000256" key="1">
    <source>
        <dbReference type="SAM" id="Phobius"/>
    </source>
</evidence>
<proteinExistence type="predicted"/>
<dbReference type="AlphaFoldDB" id="A0A1N6UMV7"/>
<reference evidence="3" key="3">
    <citation type="submission" date="2024-05" db="EMBL/GenBank/DDBJ databases">
        <title>Draft genomic sequences of Priestia flexa CCM isolated from the soil of an abandoned mine contaminated by free cyanide in the high Andean zone of Tacna, Peru.</title>
        <authorList>
            <person name="Caceda Quiroz C.J."/>
            <person name="Maraza Chooque G.J."/>
            <person name="Fora Quispe G.L."/>
            <person name="Carpio Mamani M."/>
        </authorList>
    </citation>
    <scope>NUCLEOTIDE SEQUENCE</scope>
    <source>
        <strain evidence="3">CCM</strain>
    </source>
</reference>
<feature type="transmembrane region" description="Helical" evidence="1">
    <location>
        <begin position="149"/>
        <end position="166"/>
    </location>
</feature>
<evidence type="ECO:0000313" key="2">
    <source>
        <dbReference type="EMBL" id="MBN8252860.1"/>
    </source>
</evidence>
<dbReference type="Pfam" id="PF01944">
    <property type="entry name" value="SpoIIM"/>
    <property type="match status" value="1"/>
</dbReference>
<dbReference type="PANTHER" id="PTHR35337">
    <property type="entry name" value="SLR1478 PROTEIN"/>
    <property type="match status" value="1"/>
</dbReference>
<keyword evidence="1" id="KW-0812">Transmembrane</keyword>
<accession>A0A4P8XEL4</accession>
<feature type="transmembrane region" description="Helical" evidence="1">
    <location>
        <begin position="9"/>
        <end position="30"/>
    </location>
</feature>
<evidence type="ECO:0000313" key="3">
    <source>
        <dbReference type="EMBL" id="MDW8517490.1"/>
    </source>
</evidence>
<name>A0A1N6UMV7_9BACI</name>
<evidence type="ECO:0000313" key="5">
    <source>
        <dbReference type="Proteomes" id="UP001284771"/>
    </source>
</evidence>
<keyword evidence="5" id="KW-1185">Reference proteome</keyword>
<keyword evidence="1" id="KW-1133">Transmembrane helix</keyword>
<feature type="transmembrane region" description="Helical" evidence="1">
    <location>
        <begin position="119"/>
        <end position="137"/>
    </location>
</feature>
<reference evidence="2" key="1">
    <citation type="submission" date="2020-12" db="EMBL/GenBank/DDBJ databases">
        <title>PHA producing bacteria isolated from mangrove.</title>
        <authorList>
            <person name="Zheng W."/>
            <person name="Yu S."/>
            <person name="Huang Y."/>
        </authorList>
    </citation>
    <scope>NUCLEOTIDE SEQUENCE</scope>
    <source>
        <strain evidence="2">GN22-4</strain>
    </source>
</reference>
<dbReference type="EMBL" id="JAWUZT010000050">
    <property type="protein sequence ID" value="MDW8517490.1"/>
    <property type="molecule type" value="Genomic_DNA"/>
</dbReference>
<organism evidence="2 4">
    <name type="scientific">Priestia flexa</name>
    <dbReference type="NCBI Taxonomy" id="86664"/>
    <lineage>
        <taxon>Bacteria</taxon>
        <taxon>Bacillati</taxon>
        <taxon>Bacillota</taxon>
        <taxon>Bacilli</taxon>
        <taxon>Bacillales</taxon>
        <taxon>Bacillaceae</taxon>
        <taxon>Priestia</taxon>
    </lineage>
</organism>